<dbReference type="Pfam" id="PF02518">
    <property type="entry name" value="HATPase_c"/>
    <property type="match status" value="1"/>
</dbReference>
<dbReference type="PROSITE" id="PS50109">
    <property type="entry name" value="HIS_KIN"/>
    <property type="match status" value="1"/>
</dbReference>
<evidence type="ECO:0000256" key="3">
    <source>
        <dbReference type="ARBA" id="ARBA00012438"/>
    </source>
</evidence>
<dbReference type="InterPro" id="IPR003594">
    <property type="entry name" value="HATPase_dom"/>
</dbReference>
<accession>A0A7C1W1Z1</accession>
<keyword evidence="7" id="KW-0902">Two-component regulatory system</keyword>
<evidence type="ECO:0000256" key="1">
    <source>
        <dbReference type="ARBA" id="ARBA00000085"/>
    </source>
</evidence>
<keyword evidence="8" id="KW-0812">Transmembrane</keyword>
<dbReference type="Gene3D" id="3.30.565.10">
    <property type="entry name" value="Histidine kinase-like ATPase, C-terminal domain"/>
    <property type="match status" value="1"/>
</dbReference>
<evidence type="ECO:0000256" key="8">
    <source>
        <dbReference type="SAM" id="Phobius"/>
    </source>
</evidence>
<dbReference type="SUPFAM" id="SSF55785">
    <property type="entry name" value="PYP-like sensor domain (PAS domain)"/>
    <property type="match status" value="1"/>
</dbReference>
<sequence>MSLKLKVNLFFSLLLLVSMLASTSVLISNARKSVQVEVEDTMNAAAQLITLTLAEQPLNRELGINEQIHELVKALSQIRSLHILMFDSQGLLFEGEPEENIKTEPPEWFVKLLFPQVMPLSKRFGSGHMVIYAAPMQEITNRWLDIKGILSLGLLVFVLVSVFLYWGVGWFLRPLQRLLQALSAFERGDLHLRLPSFSSAEMNKISQTFNRMGQALELSTAENQRLAMLVKQSGDAILSLDHAGNITFCNSTAERLFASQTPSLKGEALANLGFEFERQKMVQILENCESTENLEVTLNRPNQQAVSLLLSTVPLLDNDEQVIGLICTLRDITELKQAAAARNELRETRLLTKHMDEVQEAERRHLARELHDELGQCLTAIKTDAVLIRNRAQETEPKIYNSAHAIIDTTSHIYDVVHNMITRLRPSPLDDLGLVPTLEQCMATWHEREHGTNFDLQVVGKLDNLNELMNMTVFRVVQEAITNAVRHADASCITVMVKAEQNKPSPELTIQISDNGKGMVVKDLHSDVDFGLLGMRERAHSLGGEFELQSKLGDGVTIRITIPLDADKLL</sequence>
<evidence type="ECO:0000259" key="9">
    <source>
        <dbReference type="PROSITE" id="PS50109"/>
    </source>
</evidence>
<dbReference type="SMART" id="SM00091">
    <property type="entry name" value="PAS"/>
    <property type="match status" value="1"/>
</dbReference>
<dbReference type="GO" id="GO:0046983">
    <property type="term" value="F:protein dimerization activity"/>
    <property type="evidence" value="ECO:0007669"/>
    <property type="project" value="InterPro"/>
</dbReference>
<dbReference type="CDD" id="cd16917">
    <property type="entry name" value="HATPase_UhpB-NarQ-NarX-like"/>
    <property type="match status" value="1"/>
</dbReference>
<dbReference type="Gene3D" id="1.20.5.1930">
    <property type="match status" value="1"/>
</dbReference>
<evidence type="ECO:0000259" key="11">
    <source>
        <dbReference type="PROSITE" id="PS50885"/>
    </source>
</evidence>
<feature type="transmembrane region" description="Helical" evidence="8">
    <location>
        <begin position="149"/>
        <end position="172"/>
    </location>
</feature>
<comment type="catalytic activity">
    <reaction evidence="1">
        <text>ATP + protein L-histidine = ADP + protein N-phospho-L-histidine.</text>
        <dbReference type="EC" id="2.7.13.3"/>
    </reaction>
</comment>
<dbReference type="EC" id="2.7.13.3" evidence="3"/>
<dbReference type="CDD" id="cd00130">
    <property type="entry name" value="PAS"/>
    <property type="match status" value="1"/>
</dbReference>
<dbReference type="AlphaFoldDB" id="A0A7C1W1Z1"/>
<organism evidence="12">
    <name type="scientific">Methylophaga aminisulfidivorans</name>
    <dbReference type="NCBI Taxonomy" id="230105"/>
    <lineage>
        <taxon>Bacteria</taxon>
        <taxon>Pseudomonadati</taxon>
        <taxon>Pseudomonadota</taxon>
        <taxon>Gammaproteobacteria</taxon>
        <taxon>Thiotrichales</taxon>
        <taxon>Piscirickettsiaceae</taxon>
        <taxon>Methylophaga</taxon>
    </lineage>
</organism>
<evidence type="ECO:0000256" key="4">
    <source>
        <dbReference type="ARBA" id="ARBA00022553"/>
    </source>
</evidence>
<dbReference type="PROSITE" id="PS50113">
    <property type="entry name" value="PAC"/>
    <property type="match status" value="1"/>
</dbReference>
<dbReference type="InterPro" id="IPR050482">
    <property type="entry name" value="Sensor_HK_TwoCompSys"/>
</dbReference>
<dbReference type="EMBL" id="DRHY01000339">
    <property type="protein sequence ID" value="HEC75524.1"/>
    <property type="molecule type" value="Genomic_DNA"/>
</dbReference>
<dbReference type="InterPro" id="IPR001610">
    <property type="entry name" value="PAC"/>
</dbReference>
<feature type="domain" description="Histidine kinase" evidence="9">
    <location>
        <begin position="369"/>
        <end position="566"/>
    </location>
</feature>
<evidence type="ECO:0000256" key="7">
    <source>
        <dbReference type="ARBA" id="ARBA00023012"/>
    </source>
</evidence>
<dbReference type="NCBIfam" id="TIGR00229">
    <property type="entry name" value="sensory_box"/>
    <property type="match status" value="1"/>
</dbReference>
<evidence type="ECO:0000256" key="6">
    <source>
        <dbReference type="ARBA" id="ARBA00022777"/>
    </source>
</evidence>
<dbReference type="GO" id="GO:0006355">
    <property type="term" value="P:regulation of DNA-templated transcription"/>
    <property type="evidence" value="ECO:0007669"/>
    <property type="project" value="InterPro"/>
</dbReference>
<dbReference type="InterPro" id="IPR000700">
    <property type="entry name" value="PAS-assoc_C"/>
</dbReference>
<dbReference type="InterPro" id="IPR000014">
    <property type="entry name" value="PAS"/>
</dbReference>
<evidence type="ECO:0000259" key="10">
    <source>
        <dbReference type="PROSITE" id="PS50113"/>
    </source>
</evidence>
<evidence type="ECO:0000256" key="5">
    <source>
        <dbReference type="ARBA" id="ARBA00022679"/>
    </source>
</evidence>
<keyword evidence="4" id="KW-0597">Phosphoprotein</keyword>
<evidence type="ECO:0000256" key="2">
    <source>
        <dbReference type="ARBA" id="ARBA00004370"/>
    </source>
</evidence>
<dbReference type="GO" id="GO:0016020">
    <property type="term" value="C:membrane"/>
    <property type="evidence" value="ECO:0007669"/>
    <property type="project" value="UniProtKB-SubCell"/>
</dbReference>
<gene>
    <name evidence="12" type="ORF">ENI26_14340</name>
</gene>
<dbReference type="Gene3D" id="3.30.450.20">
    <property type="entry name" value="PAS domain"/>
    <property type="match status" value="1"/>
</dbReference>
<dbReference type="InterPro" id="IPR036890">
    <property type="entry name" value="HATPase_C_sf"/>
</dbReference>
<dbReference type="InterPro" id="IPR013767">
    <property type="entry name" value="PAS_fold"/>
</dbReference>
<dbReference type="SUPFAM" id="SSF158472">
    <property type="entry name" value="HAMP domain-like"/>
    <property type="match status" value="1"/>
</dbReference>
<proteinExistence type="predicted"/>
<dbReference type="PANTHER" id="PTHR24421:SF58">
    <property type="entry name" value="SIGNAL TRANSDUCTION HISTIDINE-PROTEIN KINASE_PHOSPHATASE UHPB"/>
    <property type="match status" value="1"/>
</dbReference>
<comment type="caution">
    <text evidence="12">The sequence shown here is derived from an EMBL/GenBank/DDBJ whole genome shotgun (WGS) entry which is preliminary data.</text>
</comment>
<protein>
    <recommendedName>
        <fullName evidence="3">histidine kinase</fullName>
        <ecNumber evidence="3">2.7.13.3</ecNumber>
    </recommendedName>
</protein>
<dbReference type="CDD" id="cd06225">
    <property type="entry name" value="HAMP"/>
    <property type="match status" value="1"/>
</dbReference>
<dbReference type="Pfam" id="PF00672">
    <property type="entry name" value="HAMP"/>
    <property type="match status" value="1"/>
</dbReference>
<feature type="domain" description="PAC" evidence="10">
    <location>
        <begin position="292"/>
        <end position="344"/>
    </location>
</feature>
<dbReference type="InterPro" id="IPR035965">
    <property type="entry name" value="PAS-like_dom_sf"/>
</dbReference>
<evidence type="ECO:0000313" key="12">
    <source>
        <dbReference type="EMBL" id="HEC75524.1"/>
    </source>
</evidence>
<dbReference type="Gene3D" id="6.10.340.10">
    <property type="match status" value="1"/>
</dbReference>
<dbReference type="SMART" id="SM00086">
    <property type="entry name" value="PAC"/>
    <property type="match status" value="1"/>
</dbReference>
<keyword evidence="8" id="KW-1133">Transmembrane helix</keyword>
<keyword evidence="8" id="KW-0472">Membrane</keyword>
<dbReference type="InterPro" id="IPR003660">
    <property type="entry name" value="HAMP_dom"/>
</dbReference>
<feature type="domain" description="HAMP" evidence="11">
    <location>
        <begin position="169"/>
        <end position="221"/>
    </location>
</feature>
<dbReference type="PANTHER" id="PTHR24421">
    <property type="entry name" value="NITRATE/NITRITE SENSOR PROTEIN NARX-RELATED"/>
    <property type="match status" value="1"/>
</dbReference>
<dbReference type="InterPro" id="IPR005467">
    <property type="entry name" value="His_kinase_dom"/>
</dbReference>
<dbReference type="SUPFAM" id="SSF55874">
    <property type="entry name" value="ATPase domain of HSP90 chaperone/DNA topoisomerase II/histidine kinase"/>
    <property type="match status" value="1"/>
</dbReference>
<dbReference type="InterPro" id="IPR011712">
    <property type="entry name" value="Sig_transdc_His_kin_sub3_dim/P"/>
</dbReference>
<reference evidence="12" key="1">
    <citation type="journal article" date="2020" name="mSystems">
        <title>Genome- and Community-Level Interaction Insights into Carbon Utilization and Element Cycling Functions of Hydrothermarchaeota in Hydrothermal Sediment.</title>
        <authorList>
            <person name="Zhou Z."/>
            <person name="Liu Y."/>
            <person name="Xu W."/>
            <person name="Pan J."/>
            <person name="Luo Z.H."/>
            <person name="Li M."/>
        </authorList>
    </citation>
    <scope>NUCLEOTIDE SEQUENCE [LARGE SCALE GENOMIC DNA]</scope>
    <source>
        <strain evidence="12">HyVt-380</strain>
    </source>
</reference>
<dbReference type="PROSITE" id="PS50885">
    <property type="entry name" value="HAMP"/>
    <property type="match status" value="1"/>
</dbReference>
<name>A0A7C1W1Z1_9GAMM</name>
<dbReference type="Pfam" id="PF07730">
    <property type="entry name" value="HisKA_3"/>
    <property type="match status" value="1"/>
</dbReference>
<dbReference type="GO" id="GO:0000155">
    <property type="term" value="F:phosphorelay sensor kinase activity"/>
    <property type="evidence" value="ECO:0007669"/>
    <property type="project" value="InterPro"/>
</dbReference>
<keyword evidence="5" id="KW-0808">Transferase</keyword>
<keyword evidence="6" id="KW-0418">Kinase</keyword>
<dbReference type="Pfam" id="PF00989">
    <property type="entry name" value="PAS"/>
    <property type="match status" value="1"/>
</dbReference>
<comment type="subcellular location">
    <subcellularLocation>
        <location evidence="2">Membrane</location>
    </subcellularLocation>
</comment>
<dbReference type="Proteomes" id="UP000886384">
    <property type="component" value="Unassembled WGS sequence"/>
</dbReference>
<dbReference type="SMART" id="SM00304">
    <property type="entry name" value="HAMP"/>
    <property type="match status" value="1"/>
</dbReference>
<dbReference type="SMART" id="SM00387">
    <property type="entry name" value="HATPase_c"/>
    <property type="match status" value="1"/>
</dbReference>